<dbReference type="Proteomes" id="UP000644020">
    <property type="component" value="Unassembled WGS sequence"/>
</dbReference>
<name>A0A918SUF6_9ACTN</name>
<accession>A0A918SUF6</accession>
<evidence type="ECO:0000256" key="1">
    <source>
        <dbReference type="SAM" id="SignalP"/>
    </source>
</evidence>
<dbReference type="RefSeq" id="WP_189975062.1">
    <property type="nucleotide sequence ID" value="NZ_BMUL01000002.1"/>
</dbReference>
<dbReference type="EMBL" id="BMUL01000002">
    <property type="protein sequence ID" value="GHA68076.1"/>
    <property type="molecule type" value="Genomic_DNA"/>
</dbReference>
<keyword evidence="3" id="KW-1185">Reference proteome</keyword>
<evidence type="ECO:0000313" key="2">
    <source>
        <dbReference type="EMBL" id="GHA68076.1"/>
    </source>
</evidence>
<dbReference type="PROSITE" id="PS51257">
    <property type="entry name" value="PROKAR_LIPOPROTEIN"/>
    <property type="match status" value="1"/>
</dbReference>
<dbReference type="AlphaFoldDB" id="A0A918SUF6"/>
<keyword evidence="1" id="KW-0732">Signal</keyword>
<feature type="signal peptide" evidence="1">
    <location>
        <begin position="1"/>
        <end position="19"/>
    </location>
</feature>
<evidence type="ECO:0008006" key="4">
    <source>
        <dbReference type="Google" id="ProtNLM"/>
    </source>
</evidence>
<evidence type="ECO:0000313" key="3">
    <source>
        <dbReference type="Proteomes" id="UP000644020"/>
    </source>
</evidence>
<proteinExistence type="predicted"/>
<gene>
    <name evidence="2" type="ORF">GCM10010305_07530</name>
</gene>
<feature type="chain" id="PRO_5039239572" description="Lipoprotein" evidence="1">
    <location>
        <begin position="20"/>
        <end position="206"/>
    </location>
</feature>
<organism evidence="2 3">
    <name type="scientific">Streptomyces termitum</name>
    <dbReference type="NCBI Taxonomy" id="67368"/>
    <lineage>
        <taxon>Bacteria</taxon>
        <taxon>Bacillati</taxon>
        <taxon>Actinomycetota</taxon>
        <taxon>Actinomycetes</taxon>
        <taxon>Kitasatosporales</taxon>
        <taxon>Streptomycetaceae</taxon>
        <taxon>Streptomyces</taxon>
    </lineage>
</organism>
<protein>
    <recommendedName>
        <fullName evidence="4">Lipoprotein</fullName>
    </recommendedName>
</protein>
<reference evidence="2" key="1">
    <citation type="journal article" date="2014" name="Int. J. Syst. Evol. Microbiol.">
        <title>Complete genome sequence of Corynebacterium casei LMG S-19264T (=DSM 44701T), isolated from a smear-ripened cheese.</title>
        <authorList>
            <consortium name="US DOE Joint Genome Institute (JGI-PGF)"/>
            <person name="Walter F."/>
            <person name="Albersmeier A."/>
            <person name="Kalinowski J."/>
            <person name="Ruckert C."/>
        </authorList>
    </citation>
    <scope>NUCLEOTIDE SEQUENCE</scope>
    <source>
        <strain evidence="2">JCM 4518</strain>
    </source>
</reference>
<reference evidence="2" key="2">
    <citation type="submission" date="2020-09" db="EMBL/GenBank/DDBJ databases">
        <authorList>
            <person name="Sun Q."/>
            <person name="Ohkuma M."/>
        </authorList>
    </citation>
    <scope>NUCLEOTIDE SEQUENCE</scope>
    <source>
        <strain evidence="2">JCM 4518</strain>
    </source>
</reference>
<comment type="caution">
    <text evidence="2">The sequence shown here is derived from an EMBL/GenBank/DDBJ whole genome shotgun (WGS) entry which is preliminary data.</text>
</comment>
<sequence>MTRRAARLALCAAGLLALAGCGIRGSDVVEAGGAPTVVVAPFPESRLLLYFLGPDGRLMPVSRDVGRIGVPVPTRSGPGGDPDAATGETVPFDGFGQGYEIDAGHPYAAGIAPAKALAALFAGPRPPERAAGLTTALPPDGLRAAQVRTDGPDGLLIRVGFPVRSLPPGAVGQLVCTMAFSADRSGTARVTVTGTDGSLPASSCEV</sequence>